<gene>
    <name evidence="1" type="ORF">JOB18_048318</name>
</gene>
<proteinExistence type="predicted"/>
<sequence length="74" mass="8237">MTEALAKVQLVQKYITQHGNLLLDCVSSCRGYVDVIPTRQFAASHWSQTVRQLVANATGSTCRGKWTVKNLKKS</sequence>
<name>A0AAV6PXU5_SOLSE</name>
<keyword evidence="2" id="KW-1185">Reference proteome</keyword>
<protein>
    <submittedName>
        <fullName evidence="1">Uncharacterized protein</fullName>
    </submittedName>
</protein>
<dbReference type="AlphaFoldDB" id="A0AAV6PXU5"/>
<dbReference type="Proteomes" id="UP000693946">
    <property type="component" value="Linkage Group LG9"/>
</dbReference>
<dbReference type="EMBL" id="JAGKHQ010000021">
    <property type="protein sequence ID" value="KAG7476184.1"/>
    <property type="molecule type" value="Genomic_DNA"/>
</dbReference>
<organism evidence="1 2">
    <name type="scientific">Solea senegalensis</name>
    <name type="common">Senegalese sole</name>
    <dbReference type="NCBI Taxonomy" id="28829"/>
    <lineage>
        <taxon>Eukaryota</taxon>
        <taxon>Metazoa</taxon>
        <taxon>Chordata</taxon>
        <taxon>Craniata</taxon>
        <taxon>Vertebrata</taxon>
        <taxon>Euteleostomi</taxon>
        <taxon>Actinopterygii</taxon>
        <taxon>Neopterygii</taxon>
        <taxon>Teleostei</taxon>
        <taxon>Neoteleostei</taxon>
        <taxon>Acanthomorphata</taxon>
        <taxon>Carangaria</taxon>
        <taxon>Pleuronectiformes</taxon>
        <taxon>Pleuronectoidei</taxon>
        <taxon>Soleidae</taxon>
        <taxon>Solea</taxon>
    </lineage>
</organism>
<reference evidence="1 2" key="1">
    <citation type="journal article" date="2021" name="Sci. Rep.">
        <title>Chromosome anchoring in Senegalese sole (Solea senegalensis) reveals sex-associated markers and genome rearrangements in flatfish.</title>
        <authorList>
            <person name="Guerrero-Cozar I."/>
            <person name="Gomez-Garrido J."/>
            <person name="Berbel C."/>
            <person name="Martinez-Blanch J.F."/>
            <person name="Alioto T."/>
            <person name="Claros M.G."/>
            <person name="Gagnaire P.A."/>
            <person name="Manchado M."/>
        </authorList>
    </citation>
    <scope>NUCLEOTIDE SEQUENCE [LARGE SCALE GENOMIC DNA]</scope>
    <source>
        <strain evidence="1">Sse05_10M</strain>
    </source>
</reference>
<accession>A0AAV6PXU5</accession>
<evidence type="ECO:0000313" key="1">
    <source>
        <dbReference type="EMBL" id="KAG7476184.1"/>
    </source>
</evidence>
<comment type="caution">
    <text evidence="1">The sequence shown here is derived from an EMBL/GenBank/DDBJ whole genome shotgun (WGS) entry which is preliminary data.</text>
</comment>
<evidence type="ECO:0000313" key="2">
    <source>
        <dbReference type="Proteomes" id="UP000693946"/>
    </source>
</evidence>